<evidence type="ECO:0000313" key="2">
    <source>
        <dbReference type="Proteomes" id="UP000250299"/>
    </source>
</evidence>
<dbReference type="InterPro" id="IPR009061">
    <property type="entry name" value="DNA-bd_dom_put_sf"/>
</dbReference>
<dbReference type="EMBL" id="CP029693">
    <property type="protein sequence ID" value="AWY43769.1"/>
    <property type="molecule type" value="Genomic_DNA"/>
</dbReference>
<proteinExistence type="predicted"/>
<dbReference type="Proteomes" id="UP000250299">
    <property type="component" value="Chromosome"/>
</dbReference>
<evidence type="ECO:0000313" key="1">
    <source>
        <dbReference type="EMBL" id="AWY43769.1"/>
    </source>
</evidence>
<reference evidence="1 2" key="1">
    <citation type="submission" date="2018-05" db="EMBL/GenBank/DDBJ databases">
        <title>Whole genome sequence of Pseudomonas putida JBC17.</title>
        <authorList>
            <person name="Lee Y.H."/>
            <person name="David K."/>
        </authorList>
    </citation>
    <scope>NUCLEOTIDE SEQUENCE [LARGE SCALE GENOMIC DNA]</scope>
    <source>
        <strain evidence="1 2">JBC17</strain>
    </source>
</reference>
<name>A0A2Z4RRX0_PSEPU</name>
<dbReference type="OrthoDB" id="7026101at2"/>
<dbReference type="SUPFAM" id="SSF46955">
    <property type="entry name" value="Putative DNA-binding domain"/>
    <property type="match status" value="1"/>
</dbReference>
<evidence type="ECO:0008006" key="3">
    <source>
        <dbReference type="Google" id="ProtNLM"/>
    </source>
</evidence>
<accession>A0A2Z4RRX0</accession>
<sequence length="84" mass="9438">MIEAAFNNEEKRENIARALGFLTASELAILAGVKESTLEAWRKRSEGPTYVRLGNEPLYPLEGVRDFLVGRIKVNGRRHIVDAL</sequence>
<gene>
    <name evidence="1" type="ORF">DKY63_29160</name>
</gene>
<protein>
    <recommendedName>
        <fullName evidence="3">DNA-binding protein</fullName>
    </recommendedName>
</protein>
<organism evidence="1 2">
    <name type="scientific">Pseudomonas putida</name>
    <name type="common">Arthrobacter siderocapsulatus</name>
    <dbReference type="NCBI Taxonomy" id="303"/>
    <lineage>
        <taxon>Bacteria</taxon>
        <taxon>Pseudomonadati</taxon>
        <taxon>Pseudomonadota</taxon>
        <taxon>Gammaproteobacteria</taxon>
        <taxon>Pseudomonadales</taxon>
        <taxon>Pseudomonadaceae</taxon>
        <taxon>Pseudomonas</taxon>
    </lineage>
</organism>
<dbReference type="AlphaFoldDB" id="A0A2Z4RRX0"/>